<gene>
    <name evidence="7" type="ORF">SUTMEG_06950</name>
</gene>
<dbReference type="Proteomes" id="UP000271003">
    <property type="component" value="Chromosome"/>
</dbReference>
<sequence>MQTIDIFEFARRRQTLSGTISVADMPQLSAFLADTTGEIRWFAEGLGERRGRPAARLEIEGEVAMPCAFCNGPVPTEVYSDAVFLVVKTEAEADAIPVDEDEEDEEVTVGSNRFSIAAWVEEEAILSLPATTSHDEGCEGTEVFEEKRAEEEAAEERAREERPNPFAALAGLKTGR</sequence>
<dbReference type="EMBL" id="AP018786">
    <property type="protein sequence ID" value="BBF22804.1"/>
    <property type="molecule type" value="Genomic_DNA"/>
</dbReference>
<evidence type="ECO:0000256" key="4">
    <source>
        <dbReference type="ARBA" id="ARBA00022517"/>
    </source>
</evidence>
<accession>A0A2Z6I8Y2</accession>
<evidence type="ECO:0000256" key="1">
    <source>
        <dbReference type="ARBA" id="ARBA00002868"/>
    </source>
</evidence>
<evidence type="ECO:0000313" key="7">
    <source>
        <dbReference type="EMBL" id="BBF22804.1"/>
    </source>
</evidence>
<feature type="region of interest" description="Disordered" evidence="6">
    <location>
        <begin position="147"/>
        <end position="176"/>
    </location>
</feature>
<evidence type="ECO:0000313" key="8">
    <source>
        <dbReference type="Proteomes" id="UP000271003"/>
    </source>
</evidence>
<dbReference type="Pfam" id="PF02620">
    <property type="entry name" value="YceD"/>
    <property type="match status" value="1"/>
</dbReference>
<keyword evidence="4" id="KW-0690">Ribosome biogenesis</keyword>
<dbReference type="PANTHER" id="PTHR38099:SF1">
    <property type="entry name" value="LARGE RIBOSOMAL RNA SUBUNIT ACCUMULATION PROTEIN YCED"/>
    <property type="match status" value="1"/>
</dbReference>
<name>A0A2Z6I8Y2_9BURK</name>
<dbReference type="GO" id="GO:0042254">
    <property type="term" value="P:ribosome biogenesis"/>
    <property type="evidence" value="ECO:0007669"/>
    <property type="project" value="UniProtKB-KW"/>
</dbReference>
<dbReference type="OrthoDB" id="5297600at2"/>
<comment type="function">
    <text evidence="1">Plays a role in synthesis, processing and/or stability of 23S rRNA.</text>
</comment>
<dbReference type="RefSeq" id="WP_120176480.1">
    <property type="nucleotide sequence ID" value="NZ_AP018786.1"/>
</dbReference>
<dbReference type="AlphaFoldDB" id="A0A2Z6I8Y2"/>
<evidence type="ECO:0000256" key="3">
    <source>
        <dbReference type="ARBA" id="ARBA00015716"/>
    </source>
</evidence>
<evidence type="ECO:0000256" key="5">
    <source>
        <dbReference type="ARBA" id="ARBA00031841"/>
    </source>
</evidence>
<proteinExistence type="inferred from homology"/>
<dbReference type="GO" id="GO:0005829">
    <property type="term" value="C:cytosol"/>
    <property type="evidence" value="ECO:0007669"/>
    <property type="project" value="TreeGrafter"/>
</dbReference>
<keyword evidence="8" id="KW-1185">Reference proteome</keyword>
<dbReference type="KEGG" id="sutt:SUTMEG_06950"/>
<dbReference type="InterPro" id="IPR039255">
    <property type="entry name" value="YceD_bac"/>
</dbReference>
<comment type="similarity">
    <text evidence="2">Belongs to the DUF177 domain family.</text>
</comment>
<organism evidence="7 8">
    <name type="scientific">Sutterella megalosphaeroides</name>
    <dbReference type="NCBI Taxonomy" id="2494234"/>
    <lineage>
        <taxon>Bacteria</taxon>
        <taxon>Pseudomonadati</taxon>
        <taxon>Pseudomonadota</taxon>
        <taxon>Betaproteobacteria</taxon>
        <taxon>Burkholderiales</taxon>
        <taxon>Sutterellaceae</taxon>
        <taxon>Sutterella</taxon>
    </lineage>
</organism>
<evidence type="ECO:0000256" key="6">
    <source>
        <dbReference type="SAM" id="MobiDB-lite"/>
    </source>
</evidence>
<dbReference type="InterPro" id="IPR003772">
    <property type="entry name" value="YceD"/>
</dbReference>
<reference evidence="7 8" key="1">
    <citation type="journal article" date="2018" name="Int. J. Syst. Evol. Microbiol.">
        <title>Mesosutterella multiformis gen. nov., sp. nov., a member of the family Sutterellaceae and Sutterella megalosphaeroides sp. nov., isolated from human faeces.</title>
        <authorList>
            <person name="Sakamoto M."/>
            <person name="Ikeyama N."/>
            <person name="Kunihiro T."/>
            <person name="Iino T."/>
            <person name="Yuki M."/>
            <person name="Ohkuma M."/>
        </authorList>
    </citation>
    <scope>NUCLEOTIDE SEQUENCE [LARGE SCALE GENOMIC DNA]</scope>
    <source>
        <strain evidence="7 8">6FBBBH3</strain>
    </source>
</reference>
<feature type="compositionally biased region" description="Basic and acidic residues" evidence="6">
    <location>
        <begin position="147"/>
        <end position="163"/>
    </location>
</feature>
<protein>
    <recommendedName>
        <fullName evidence="3">Large ribosomal RNA subunit accumulation protein YceD</fullName>
    </recommendedName>
    <alternativeName>
        <fullName evidence="5">23S rRNA accumulation protein YceD</fullName>
    </alternativeName>
</protein>
<evidence type="ECO:0000256" key="2">
    <source>
        <dbReference type="ARBA" id="ARBA00010740"/>
    </source>
</evidence>
<dbReference type="PANTHER" id="PTHR38099">
    <property type="entry name" value="LARGE RIBOSOMAL RNA SUBUNIT ACCUMULATION PROTEIN YCED"/>
    <property type="match status" value="1"/>
</dbReference>